<organism evidence="2 3">
    <name type="scientific">Nannocystis pusilla</name>
    <dbReference type="NCBI Taxonomy" id="889268"/>
    <lineage>
        <taxon>Bacteria</taxon>
        <taxon>Pseudomonadati</taxon>
        <taxon>Myxococcota</taxon>
        <taxon>Polyangia</taxon>
        <taxon>Nannocystales</taxon>
        <taxon>Nannocystaceae</taxon>
        <taxon>Nannocystis</taxon>
    </lineage>
</organism>
<proteinExistence type="predicted"/>
<evidence type="ECO:0008006" key="4">
    <source>
        <dbReference type="Google" id="ProtNLM"/>
    </source>
</evidence>
<name>A0ABS7TYH5_9BACT</name>
<accession>A0ABS7TYH5</accession>
<dbReference type="EMBL" id="JAIRAU010000041">
    <property type="protein sequence ID" value="MBZ5713322.1"/>
    <property type="molecule type" value="Genomic_DNA"/>
</dbReference>
<gene>
    <name evidence="2" type="ORF">K7C98_29150</name>
</gene>
<dbReference type="RefSeq" id="WP_224195066.1">
    <property type="nucleotide sequence ID" value="NZ_JAIRAU010000041.1"/>
</dbReference>
<evidence type="ECO:0000313" key="3">
    <source>
        <dbReference type="Proteomes" id="UP001139031"/>
    </source>
</evidence>
<feature type="region of interest" description="Disordered" evidence="1">
    <location>
        <begin position="1"/>
        <end position="20"/>
    </location>
</feature>
<dbReference type="Proteomes" id="UP001139031">
    <property type="component" value="Unassembled WGS sequence"/>
</dbReference>
<evidence type="ECO:0000313" key="2">
    <source>
        <dbReference type="EMBL" id="MBZ5713322.1"/>
    </source>
</evidence>
<reference evidence="2" key="1">
    <citation type="submission" date="2021-08" db="EMBL/GenBank/DDBJ databases">
        <authorList>
            <person name="Stevens D.C."/>
        </authorList>
    </citation>
    <scope>NUCLEOTIDE SEQUENCE</scope>
    <source>
        <strain evidence="2">DSM 53165</strain>
    </source>
</reference>
<protein>
    <recommendedName>
        <fullName evidence="4">Group II intron reverse transcriptase/maturase</fullName>
    </recommendedName>
</protein>
<evidence type="ECO:0000256" key="1">
    <source>
        <dbReference type="SAM" id="MobiDB-lite"/>
    </source>
</evidence>
<sequence length="104" mass="12157">MACRTGPNNPRRRRPRDKVRELQRRLWAAAKRQPGRRFHALYDRIFRRDVLKEAWKRVKKNRGSAGVDAQTLAEVEELGVDRFLEAIGAELEAGTYRPSAVMRR</sequence>
<keyword evidence="3" id="KW-1185">Reference proteome</keyword>
<comment type="caution">
    <text evidence="2">The sequence shown here is derived from an EMBL/GenBank/DDBJ whole genome shotgun (WGS) entry which is preliminary data.</text>
</comment>